<evidence type="ECO:0000256" key="1">
    <source>
        <dbReference type="SAM" id="MobiDB-lite"/>
    </source>
</evidence>
<sequence length="145" mass="16127">MQSYRYDTAPTSAKGKEPAIPGGSASTQPLPFSRKTKNRRPPLSQNTFSRPISDLTTSQTAGVLDDQVRNVFRSSNTWTSSSGDIGLASEGEEVDDREQFVDEYNRLAKKVEFLGALVYFHVCLADRERSMAYVQLCPETSPRSQ</sequence>
<dbReference type="RefSeq" id="XP_040721494.1">
    <property type="nucleotide sequence ID" value="XM_040854945.1"/>
</dbReference>
<name>A0A1Y2EK16_9PEZI</name>
<dbReference type="AlphaFoldDB" id="A0A1Y2EK16"/>
<comment type="caution">
    <text evidence="2">The sequence shown here is derived from an EMBL/GenBank/DDBJ whole genome shotgun (WGS) entry which is preliminary data.</text>
</comment>
<organism evidence="2 3">
    <name type="scientific">Pseudomassariella vexata</name>
    <dbReference type="NCBI Taxonomy" id="1141098"/>
    <lineage>
        <taxon>Eukaryota</taxon>
        <taxon>Fungi</taxon>
        <taxon>Dikarya</taxon>
        <taxon>Ascomycota</taxon>
        <taxon>Pezizomycotina</taxon>
        <taxon>Sordariomycetes</taxon>
        <taxon>Xylariomycetidae</taxon>
        <taxon>Amphisphaeriales</taxon>
        <taxon>Pseudomassariaceae</taxon>
        <taxon>Pseudomassariella</taxon>
    </lineage>
</organism>
<dbReference type="InParanoid" id="A0A1Y2EK16"/>
<dbReference type="GeneID" id="63771157"/>
<gene>
    <name evidence="2" type="ORF">BCR38DRAFT_330319</name>
</gene>
<evidence type="ECO:0000313" key="2">
    <source>
        <dbReference type="EMBL" id="ORY71902.1"/>
    </source>
</evidence>
<feature type="compositionally biased region" description="Polar residues" evidence="1">
    <location>
        <begin position="1"/>
        <end position="11"/>
    </location>
</feature>
<protein>
    <submittedName>
        <fullName evidence="2">Uncharacterized protein</fullName>
    </submittedName>
</protein>
<accession>A0A1Y2EK16</accession>
<dbReference type="STRING" id="1141098.A0A1Y2EK16"/>
<dbReference type="EMBL" id="MCFJ01000001">
    <property type="protein sequence ID" value="ORY71902.1"/>
    <property type="molecule type" value="Genomic_DNA"/>
</dbReference>
<evidence type="ECO:0000313" key="3">
    <source>
        <dbReference type="Proteomes" id="UP000193689"/>
    </source>
</evidence>
<dbReference type="OrthoDB" id="4863673at2759"/>
<keyword evidence="3" id="KW-1185">Reference proteome</keyword>
<proteinExistence type="predicted"/>
<reference evidence="2 3" key="1">
    <citation type="submission" date="2016-07" db="EMBL/GenBank/DDBJ databases">
        <title>Pervasive Adenine N6-methylation of Active Genes in Fungi.</title>
        <authorList>
            <consortium name="DOE Joint Genome Institute"/>
            <person name="Mondo S.J."/>
            <person name="Dannebaum R.O."/>
            <person name="Kuo R.C."/>
            <person name="Labutti K."/>
            <person name="Haridas S."/>
            <person name="Kuo A."/>
            <person name="Salamov A."/>
            <person name="Ahrendt S.R."/>
            <person name="Lipzen A."/>
            <person name="Sullivan W."/>
            <person name="Andreopoulos W.B."/>
            <person name="Clum A."/>
            <person name="Lindquist E."/>
            <person name="Daum C."/>
            <person name="Ramamoorthy G.K."/>
            <person name="Gryganskyi A."/>
            <person name="Culley D."/>
            <person name="Magnuson J.K."/>
            <person name="James T.Y."/>
            <person name="O'Malley M.A."/>
            <person name="Stajich J.E."/>
            <person name="Spatafora J.W."/>
            <person name="Visel A."/>
            <person name="Grigoriev I.V."/>
        </authorList>
    </citation>
    <scope>NUCLEOTIDE SEQUENCE [LARGE SCALE GENOMIC DNA]</scope>
    <source>
        <strain evidence="2 3">CBS 129021</strain>
    </source>
</reference>
<dbReference type="Proteomes" id="UP000193689">
    <property type="component" value="Unassembled WGS sequence"/>
</dbReference>
<feature type="compositionally biased region" description="Polar residues" evidence="1">
    <location>
        <begin position="43"/>
        <end position="55"/>
    </location>
</feature>
<feature type="region of interest" description="Disordered" evidence="1">
    <location>
        <begin position="1"/>
        <end position="55"/>
    </location>
</feature>